<evidence type="ECO:0000256" key="5">
    <source>
        <dbReference type="SAM" id="MobiDB-lite"/>
    </source>
</evidence>
<proteinExistence type="predicted"/>
<feature type="transmembrane region" description="Helical" evidence="6">
    <location>
        <begin position="5"/>
        <end position="23"/>
    </location>
</feature>
<evidence type="ECO:0000256" key="6">
    <source>
        <dbReference type="SAM" id="Phobius"/>
    </source>
</evidence>
<evidence type="ECO:0000256" key="1">
    <source>
        <dbReference type="ARBA" id="ARBA00022475"/>
    </source>
</evidence>
<dbReference type="PANTHER" id="PTHR41335:SF1">
    <property type="entry name" value="MEMBRANE PROTEIN"/>
    <property type="match status" value="1"/>
</dbReference>
<protein>
    <submittedName>
        <fullName evidence="8">Lipopolysaccharide assembly LapA domain-containing protein</fullName>
    </submittedName>
</protein>
<dbReference type="Proteomes" id="UP001596142">
    <property type="component" value="Unassembled WGS sequence"/>
</dbReference>
<evidence type="ECO:0000256" key="3">
    <source>
        <dbReference type="ARBA" id="ARBA00022989"/>
    </source>
</evidence>
<keyword evidence="9" id="KW-1185">Reference proteome</keyword>
<dbReference type="InterPro" id="IPR010445">
    <property type="entry name" value="LapA_dom"/>
</dbReference>
<name>A0ABW0YM22_9BACI</name>
<dbReference type="RefSeq" id="WP_385941423.1">
    <property type="nucleotide sequence ID" value="NZ_JBHSOZ010000005.1"/>
</dbReference>
<evidence type="ECO:0000256" key="4">
    <source>
        <dbReference type="ARBA" id="ARBA00023136"/>
    </source>
</evidence>
<reference evidence="9" key="1">
    <citation type="journal article" date="2019" name="Int. J. Syst. Evol. Microbiol.">
        <title>The Global Catalogue of Microorganisms (GCM) 10K type strain sequencing project: providing services to taxonomists for standard genome sequencing and annotation.</title>
        <authorList>
            <consortium name="The Broad Institute Genomics Platform"/>
            <consortium name="The Broad Institute Genome Sequencing Center for Infectious Disease"/>
            <person name="Wu L."/>
            <person name="Ma J."/>
        </authorList>
    </citation>
    <scope>NUCLEOTIDE SEQUENCE [LARGE SCALE GENOMIC DNA]</scope>
    <source>
        <strain evidence="9">CECT 7184</strain>
    </source>
</reference>
<keyword evidence="2 6" id="KW-0812">Transmembrane</keyword>
<keyword evidence="4 6" id="KW-0472">Membrane</keyword>
<sequence>MKGQYGLIIGLIIALLIAVFAVINVDPVEVNYLFGTADWPLVLIILGSVLMGGLLVGFVGMVKVYRLQQENKQLKQASGTGSHSKNEKNARENSRRTGGADGTANAGRSSRK</sequence>
<feature type="compositionally biased region" description="Basic and acidic residues" evidence="5">
    <location>
        <begin position="84"/>
        <end position="95"/>
    </location>
</feature>
<evidence type="ECO:0000256" key="2">
    <source>
        <dbReference type="ARBA" id="ARBA00022692"/>
    </source>
</evidence>
<keyword evidence="3 6" id="KW-1133">Transmembrane helix</keyword>
<gene>
    <name evidence="8" type="ORF">ACFPU1_12080</name>
</gene>
<accession>A0ABW0YM22</accession>
<evidence type="ECO:0000313" key="8">
    <source>
        <dbReference type="EMBL" id="MFC5713523.1"/>
    </source>
</evidence>
<feature type="domain" description="Lipopolysaccharide assembly protein A" evidence="7">
    <location>
        <begin position="24"/>
        <end position="76"/>
    </location>
</feature>
<evidence type="ECO:0000313" key="9">
    <source>
        <dbReference type="Proteomes" id="UP001596142"/>
    </source>
</evidence>
<dbReference type="Pfam" id="PF06305">
    <property type="entry name" value="LapA_dom"/>
    <property type="match status" value="1"/>
</dbReference>
<dbReference type="EMBL" id="JBHSOZ010000005">
    <property type="protein sequence ID" value="MFC5713523.1"/>
    <property type="molecule type" value="Genomic_DNA"/>
</dbReference>
<feature type="compositionally biased region" description="Polar residues" evidence="5">
    <location>
        <begin position="73"/>
        <end position="83"/>
    </location>
</feature>
<dbReference type="PANTHER" id="PTHR41335">
    <property type="entry name" value="MEMBRANE PROTEIN-RELATED"/>
    <property type="match status" value="1"/>
</dbReference>
<evidence type="ECO:0000259" key="7">
    <source>
        <dbReference type="Pfam" id="PF06305"/>
    </source>
</evidence>
<organism evidence="8 9">
    <name type="scientific">Thalassorhabdus alkalitolerans</name>
    <dbReference type="NCBI Taxonomy" id="2282697"/>
    <lineage>
        <taxon>Bacteria</taxon>
        <taxon>Bacillati</taxon>
        <taxon>Bacillota</taxon>
        <taxon>Bacilli</taxon>
        <taxon>Bacillales</taxon>
        <taxon>Bacillaceae</taxon>
        <taxon>Thalassorhabdus</taxon>
    </lineage>
</organism>
<comment type="caution">
    <text evidence="8">The sequence shown here is derived from an EMBL/GenBank/DDBJ whole genome shotgun (WGS) entry which is preliminary data.</text>
</comment>
<feature type="transmembrane region" description="Helical" evidence="6">
    <location>
        <begin position="43"/>
        <end position="65"/>
    </location>
</feature>
<keyword evidence="1" id="KW-1003">Cell membrane</keyword>
<feature type="region of interest" description="Disordered" evidence="5">
    <location>
        <begin position="73"/>
        <end position="112"/>
    </location>
</feature>